<sequence length="404" mass="43909">MRTLGNSIARVVENGNCSGCGACALLSDRVSMVYSDDGWMRPTIDPDSISREEERRHTSLFEQVCPGSRMRRQERGDRKDHETFGLHVSAWRAFAADPAVRDAGSSAGVLTALTQHIVTAGIASTVIGARSDIETPRRTVPVRITTREEALASSGSRYAPVSALSGYLDSSDRAALVGKPCEATAARRLHLESGKSEADLPILLSFFCAGTPSQRATDRLIEKLGVVPDDVTSLRYRGNGWPGHFVAESPSASGSVTYDDSWGKHLGRDLQWRCKICPDGTGEDSDVSVGDFWKADEKGYPLFDDAQGMSVAIARTDRGHALLLAAAAAGLIVLEPVDLDEVARIQPLQVNRRRTLAVRLAARLLAGKRIPRFEGYSLVLRSARHPRLAAKTFLGTLARSWRSR</sequence>
<protein>
    <submittedName>
        <fullName evidence="3">Coenzyme F420 hydrogenase subunit beta</fullName>
    </submittedName>
</protein>
<dbReference type="OrthoDB" id="3247493at2"/>
<dbReference type="InterPro" id="IPR007525">
    <property type="entry name" value="FrhB_FdhB_C"/>
</dbReference>
<dbReference type="InterPro" id="IPR007516">
    <property type="entry name" value="Co_F420_Hydgase/DH_bsu_N"/>
</dbReference>
<dbReference type="STRING" id="1891671.SAMN06295885_1027"/>
<evidence type="ECO:0000259" key="1">
    <source>
        <dbReference type="Pfam" id="PF04422"/>
    </source>
</evidence>
<dbReference type="PANTHER" id="PTHR31332:SF0">
    <property type="entry name" value="7-HYDROXYMETHYL CHLOROPHYLL A REDUCTASE, CHLOROPLASTIC"/>
    <property type="match status" value="1"/>
</dbReference>
<organism evidence="3 4">
    <name type="scientific">Rathayibacter oskolensis</name>
    <dbReference type="NCBI Taxonomy" id="1891671"/>
    <lineage>
        <taxon>Bacteria</taxon>
        <taxon>Bacillati</taxon>
        <taxon>Actinomycetota</taxon>
        <taxon>Actinomycetes</taxon>
        <taxon>Micrococcales</taxon>
        <taxon>Microbacteriaceae</taxon>
        <taxon>Rathayibacter</taxon>
    </lineage>
</organism>
<proteinExistence type="predicted"/>
<evidence type="ECO:0000313" key="4">
    <source>
        <dbReference type="Proteomes" id="UP000193711"/>
    </source>
</evidence>
<name>A0A1X7NB10_9MICO</name>
<keyword evidence="4" id="KW-1185">Reference proteome</keyword>
<dbReference type="Pfam" id="PF04432">
    <property type="entry name" value="FrhB_FdhB_C"/>
    <property type="match status" value="1"/>
</dbReference>
<dbReference type="GO" id="GO:0090415">
    <property type="term" value="F:7-hydroxymethyl chlorophyll a reductase activity"/>
    <property type="evidence" value="ECO:0007669"/>
    <property type="project" value="TreeGrafter"/>
</dbReference>
<dbReference type="Proteomes" id="UP000193711">
    <property type="component" value="Unassembled WGS sequence"/>
</dbReference>
<evidence type="ECO:0000313" key="3">
    <source>
        <dbReference type="EMBL" id="SMH34769.1"/>
    </source>
</evidence>
<dbReference type="InterPro" id="IPR045220">
    <property type="entry name" value="FRHB/FDHB/HCAR-like"/>
</dbReference>
<dbReference type="PANTHER" id="PTHR31332">
    <property type="entry name" value="7-HYDROXYMETHYL CHLOROPHYLL A REDUCTASE, CHLOROPLASTIC"/>
    <property type="match status" value="1"/>
</dbReference>
<accession>A0A1X7NB10</accession>
<dbReference type="AlphaFoldDB" id="A0A1X7NB10"/>
<evidence type="ECO:0000259" key="2">
    <source>
        <dbReference type="Pfam" id="PF04432"/>
    </source>
</evidence>
<dbReference type="EMBL" id="FXBM01000001">
    <property type="protein sequence ID" value="SMH34769.1"/>
    <property type="molecule type" value="Genomic_DNA"/>
</dbReference>
<reference evidence="4" key="1">
    <citation type="submission" date="2017-04" db="EMBL/GenBank/DDBJ databases">
        <authorList>
            <person name="Varghese N."/>
            <person name="Submissions S."/>
        </authorList>
    </citation>
    <scope>NUCLEOTIDE SEQUENCE [LARGE SCALE GENOMIC DNA]</scope>
    <source>
        <strain evidence="4">VKM Ac-2121</strain>
    </source>
</reference>
<gene>
    <name evidence="3" type="ORF">SAMN06295885_1027</name>
</gene>
<dbReference type="Pfam" id="PF04422">
    <property type="entry name" value="FrhB_FdhB_N"/>
    <property type="match status" value="1"/>
</dbReference>
<feature type="domain" description="Coenzyme F420 hydrogenase/dehydrogenase beta subunit C-terminal" evidence="2">
    <location>
        <begin position="173"/>
        <end position="338"/>
    </location>
</feature>
<dbReference type="GO" id="GO:0033354">
    <property type="term" value="P:chlorophyll cycle"/>
    <property type="evidence" value="ECO:0007669"/>
    <property type="project" value="TreeGrafter"/>
</dbReference>
<feature type="domain" description="Coenzyme F420 hydrogenase/dehydrogenase beta subunit N-terminal" evidence="1">
    <location>
        <begin position="91"/>
        <end position="164"/>
    </location>
</feature>